<protein>
    <submittedName>
        <fullName evidence="1">Uncharacterized protein</fullName>
    </submittedName>
</protein>
<dbReference type="STRING" id="1855823.MCCS_16680"/>
<dbReference type="GeneID" id="35295774"/>
<name>A0A1W7ACG9_9STAP</name>
<dbReference type="Proteomes" id="UP000194154">
    <property type="component" value="Chromosome"/>
</dbReference>
<sequence>MHDPNKILNDFHSTLHKQNEKGIAEYGRSLSRSTLSVKELLDYELDELVDSVQYNRVAKQRTIQAVALLKQNPPDVAGAIRLLEG</sequence>
<proteinExistence type="predicted"/>
<evidence type="ECO:0000313" key="1">
    <source>
        <dbReference type="EMBL" id="ARQ07305.1"/>
    </source>
</evidence>
<dbReference type="AlphaFoldDB" id="A0A1W7ACG9"/>
<gene>
    <name evidence="1" type="ORF">MCCS_16680</name>
</gene>
<accession>A0A1W7ACG9</accession>
<dbReference type="RefSeq" id="WP_086042871.1">
    <property type="nucleotide sequence ID" value="NZ_CBCRZA010000015.1"/>
</dbReference>
<reference evidence="1 2" key="1">
    <citation type="journal article" date="2017" name="Int. J. Syst. Evol. Microbiol.">
        <title>Macrococcus canis sp. nov., a skin bacterium associated with infections in dogs.</title>
        <authorList>
            <person name="Gobeli Brawand S."/>
            <person name="Cotting K."/>
            <person name="Gomez-Sanz E."/>
            <person name="Collaud A."/>
            <person name="Thomann A."/>
            <person name="Brodard I."/>
            <person name="Rodriguez-Campos S."/>
            <person name="Strauss C."/>
            <person name="Perreten V."/>
        </authorList>
    </citation>
    <scope>NUCLEOTIDE SEQUENCE [LARGE SCALE GENOMIC DNA]</scope>
    <source>
        <strain evidence="1 2">KM45013</strain>
    </source>
</reference>
<keyword evidence="2" id="KW-1185">Reference proteome</keyword>
<organism evidence="1 2">
    <name type="scientific">Macrococcoides canis</name>
    <dbReference type="NCBI Taxonomy" id="1855823"/>
    <lineage>
        <taxon>Bacteria</taxon>
        <taxon>Bacillati</taxon>
        <taxon>Bacillota</taxon>
        <taxon>Bacilli</taxon>
        <taxon>Bacillales</taxon>
        <taxon>Staphylococcaceae</taxon>
        <taxon>Macrococcoides</taxon>
    </lineage>
</organism>
<dbReference type="EMBL" id="CP021059">
    <property type="protein sequence ID" value="ARQ07305.1"/>
    <property type="molecule type" value="Genomic_DNA"/>
</dbReference>
<dbReference type="KEGG" id="mcak:MCCS_16680"/>
<evidence type="ECO:0000313" key="2">
    <source>
        <dbReference type="Proteomes" id="UP000194154"/>
    </source>
</evidence>